<feature type="compositionally biased region" description="Basic and acidic residues" evidence="1">
    <location>
        <begin position="1352"/>
        <end position="1367"/>
    </location>
</feature>
<feature type="compositionally biased region" description="Polar residues" evidence="1">
    <location>
        <begin position="1297"/>
        <end position="1322"/>
    </location>
</feature>
<dbReference type="SUPFAM" id="SSF49265">
    <property type="entry name" value="Fibronectin type III"/>
    <property type="match status" value="2"/>
</dbReference>
<dbReference type="InterPro" id="IPR036116">
    <property type="entry name" value="FN3_sf"/>
</dbReference>
<proteinExistence type="predicted"/>
<dbReference type="Gene3D" id="2.60.40.10">
    <property type="entry name" value="Immunoglobulins"/>
    <property type="match status" value="3"/>
</dbReference>
<feature type="region of interest" description="Disordered" evidence="1">
    <location>
        <begin position="1176"/>
        <end position="1253"/>
    </location>
</feature>
<dbReference type="PROSITE" id="PS50853">
    <property type="entry name" value="FN3"/>
    <property type="match status" value="2"/>
</dbReference>
<keyword evidence="2" id="KW-1133">Transmembrane helix</keyword>
<protein>
    <recommendedName>
        <fullName evidence="4">Fibronectin type-III domain-containing protein</fullName>
    </recommendedName>
</protein>
<dbReference type="Proteomes" id="UP001374579">
    <property type="component" value="Unassembled WGS sequence"/>
</dbReference>
<feature type="region of interest" description="Disordered" evidence="1">
    <location>
        <begin position="908"/>
        <end position="1162"/>
    </location>
</feature>
<dbReference type="InterPro" id="IPR013783">
    <property type="entry name" value="Ig-like_fold"/>
</dbReference>
<evidence type="ECO:0000313" key="5">
    <source>
        <dbReference type="EMBL" id="KAK7101307.1"/>
    </source>
</evidence>
<feature type="chain" id="PRO_5042892822" description="Fibronectin type-III domain-containing protein" evidence="3">
    <location>
        <begin position="29"/>
        <end position="1401"/>
    </location>
</feature>
<name>A0AAN9B9L2_9CAEN</name>
<evidence type="ECO:0000313" key="6">
    <source>
        <dbReference type="Proteomes" id="UP001374579"/>
    </source>
</evidence>
<comment type="caution">
    <text evidence="5">The sequence shown here is derived from an EMBL/GenBank/DDBJ whole genome shotgun (WGS) entry which is preliminary data.</text>
</comment>
<feature type="compositionally biased region" description="Low complexity" evidence="1">
    <location>
        <begin position="1072"/>
        <end position="1085"/>
    </location>
</feature>
<feature type="domain" description="Fibronectin type-III" evidence="4">
    <location>
        <begin position="546"/>
        <end position="641"/>
    </location>
</feature>
<keyword evidence="2" id="KW-0472">Membrane</keyword>
<feature type="compositionally biased region" description="Basic and acidic residues" evidence="1">
    <location>
        <begin position="922"/>
        <end position="933"/>
    </location>
</feature>
<feature type="region of interest" description="Disordered" evidence="1">
    <location>
        <begin position="1272"/>
        <end position="1371"/>
    </location>
</feature>
<evidence type="ECO:0000256" key="2">
    <source>
        <dbReference type="SAM" id="Phobius"/>
    </source>
</evidence>
<evidence type="ECO:0000259" key="4">
    <source>
        <dbReference type="PROSITE" id="PS50853"/>
    </source>
</evidence>
<evidence type="ECO:0000256" key="1">
    <source>
        <dbReference type="SAM" id="MobiDB-lite"/>
    </source>
</evidence>
<feature type="signal peptide" evidence="3">
    <location>
        <begin position="1"/>
        <end position="28"/>
    </location>
</feature>
<dbReference type="SMART" id="SM00060">
    <property type="entry name" value="FN3"/>
    <property type="match status" value="3"/>
</dbReference>
<feature type="compositionally biased region" description="Polar residues" evidence="1">
    <location>
        <begin position="941"/>
        <end position="957"/>
    </location>
</feature>
<feature type="compositionally biased region" description="Basic and acidic residues" evidence="1">
    <location>
        <begin position="1204"/>
        <end position="1233"/>
    </location>
</feature>
<sequence length="1401" mass="150309">MFGVRGQHFSVCGHLSSYLLLTVVLCQALHVGGLWFEPKGRIEKNASYNSMYYVGENLKVHCIKFSDFTGEVYFQQGNRNYSQEYVTQINTTHALLDKPVTDDDFEETTLSCADGDGLVANDTIYTDYAPQNATDLKMVWLNEVNLFINWGFNNTPYKIAHSESLINVTGEWCSNPSSEGNCKECYNGNLNSASCEIPGITNEWATVYVRVNMTNVRRTDTVSTEFPGVKIRHHVKPLPVSSVHVTALNSTSVRVDVTTVLYKSFYTITYHAPLGDEGNYNTTSKTSEKSFVISGLHPAYSYTFDVRCKYEAHRGYLSEPVQFNLGRMPEDVPSTAPVVTPGGFYLDCSPGSDKSANNATAFIYYQVIPEEDKNGEIVNYTATVHGDEKNLTFTQSGTTRDPRTVKLDSVPCGGNFDVTLHAHTAVGPSPGAVLHVPRWSEEPDSIVDKLKLKLRLNNGAITAEWEPVADTHNMSLLVYYCNKASDNAMCQSAILHVNITAANGSYPLPSADANMKFGVAAILQDDATTGIKFTECIYDPTKVSPIPSDVRASGQTDSILVMWKGENACDSTKRIIIYNYEIELVVPGGSETIRYVVDASKGVYELRNVTQDTDYQVRMRAITSSGVSGFSDPVRARLSSIVSGLKDEEIAGIAMAVLVVVFILGSLVFCFCRDKFRAVKSKFSRSVDIPTPTLSREFHHAGQPGSSFLTGVSNQGFVPVGTSAAVTHKHQDSKDSGYIDNSPATPRQVVLQGADSVPSTGPTDLTITDHTQSASPDGNVGCTAYVTMADGYIQGDDSGCIVSSGEEPAAAVAECKSAHIPVPACFGGGESDEGLDTVGKGTLKDFPSLSDTGSNSYVRFSTEDCPRQDGEQLSGEPAEVVINFSKGKCPAPFEPVVGVVHVALSDPGTTPTAVNSGNGVDSEAKLDPKKEDNGWAAPAETVTNPTQDFTLEGATNSVDREVTVSVPEQQGLGSYSQISSSGVTEKSRRQGTQEGEPSDERLEASPATVSPGYVTHDVTHVHAQSGPTRHVNQQDASDNLQGEAAPGSMEDPSPSHHTYLPSSAPGGRLDEPCNPANVNPEPENPIQQDLSPTTRHLPSVLSTPSAADSPPRPPQQPVEQGEGAVLDPQIDRDIDPAPQGRVIDPAPQGHLDQEPATDIPLLSAMPGGYVLRHATIPDVSLPVQDEDDSEGGSQHTEKDEDDSEGRSQHTEKDEDDSEGRSQHTEKDAARSEESGSSLSDSTPSQSSNGAGYVPLDKVEKMTLILDSSAAMVTADESDAGGREGGGGRGGFERLDSGYSSPNSAQRSPQWRSSPGFTSVQETPHNDNDDETFNMTPGEPARAAPKKGVAKQRHGERIKGENAGKERGSLGGALVMSSPMRQASSGYVERNDVFAAPSETSA</sequence>
<dbReference type="CDD" id="cd00063">
    <property type="entry name" value="FN3"/>
    <property type="match status" value="2"/>
</dbReference>
<feature type="compositionally biased region" description="Low complexity" evidence="1">
    <location>
        <begin position="1234"/>
        <end position="1247"/>
    </location>
</feature>
<keyword evidence="6" id="KW-1185">Reference proteome</keyword>
<feature type="transmembrane region" description="Helical" evidence="2">
    <location>
        <begin position="650"/>
        <end position="672"/>
    </location>
</feature>
<keyword evidence="2" id="KW-0812">Transmembrane</keyword>
<feature type="compositionally biased region" description="Polar residues" evidence="1">
    <location>
        <begin position="966"/>
        <end position="995"/>
    </location>
</feature>
<feature type="domain" description="Fibronectin type-III" evidence="4">
    <location>
        <begin position="239"/>
        <end position="331"/>
    </location>
</feature>
<feature type="compositionally biased region" description="Polar residues" evidence="1">
    <location>
        <begin position="1086"/>
        <end position="1106"/>
    </location>
</feature>
<dbReference type="EMBL" id="JBAMIC010000011">
    <property type="protein sequence ID" value="KAK7101307.1"/>
    <property type="molecule type" value="Genomic_DNA"/>
</dbReference>
<feature type="compositionally biased region" description="Polar residues" evidence="1">
    <location>
        <begin position="1025"/>
        <end position="1040"/>
    </location>
</feature>
<dbReference type="InterPro" id="IPR003961">
    <property type="entry name" value="FN3_dom"/>
</dbReference>
<reference evidence="5 6" key="1">
    <citation type="submission" date="2024-02" db="EMBL/GenBank/DDBJ databases">
        <title>Chromosome-scale genome assembly of the rough periwinkle Littorina saxatilis.</title>
        <authorList>
            <person name="De Jode A."/>
            <person name="Faria R."/>
            <person name="Formenti G."/>
            <person name="Sims Y."/>
            <person name="Smith T.P."/>
            <person name="Tracey A."/>
            <person name="Wood J.M.D."/>
            <person name="Zagrodzka Z.B."/>
            <person name="Johannesson K."/>
            <person name="Butlin R.K."/>
            <person name="Leder E.H."/>
        </authorList>
    </citation>
    <scope>NUCLEOTIDE SEQUENCE [LARGE SCALE GENOMIC DNA]</scope>
    <source>
        <strain evidence="5">Snail1</strain>
        <tissue evidence="5">Muscle</tissue>
    </source>
</reference>
<feature type="compositionally biased region" description="Polar residues" evidence="1">
    <location>
        <begin position="908"/>
        <end position="919"/>
    </location>
</feature>
<gene>
    <name evidence="5" type="ORF">V1264_024101</name>
</gene>
<evidence type="ECO:0000256" key="3">
    <source>
        <dbReference type="SAM" id="SignalP"/>
    </source>
</evidence>
<keyword evidence="3" id="KW-0732">Signal</keyword>
<organism evidence="5 6">
    <name type="scientific">Littorina saxatilis</name>
    <dbReference type="NCBI Taxonomy" id="31220"/>
    <lineage>
        <taxon>Eukaryota</taxon>
        <taxon>Metazoa</taxon>
        <taxon>Spiralia</taxon>
        <taxon>Lophotrochozoa</taxon>
        <taxon>Mollusca</taxon>
        <taxon>Gastropoda</taxon>
        <taxon>Caenogastropoda</taxon>
        <taxon>Littorinimorpha</taxon>
        <taxon>Littorinoidea</taxon>
        <taxon>Littorinidae</taxon>
        <taxon>Littorina</taxon>
    </lineage>
</organism>
<accession>A0AAN9B9L2</accession>